<dbReference type="OrthoDB" id="9778896at2"/>
<protein>
    <recommendedName>
        <fullName evidence="4">Corrinoid adenosyltransferase</fullName>
        <ecNumber evidence="4">2.5.1.17</ecNumber>
    </recommendedName>
    <alternativeName>
        <fullName evidence="4">Cob(II)alamin adenosyltransferase</fullName>
    </alternativeName>
    <alternativeName>
        <fullName evidence="4">Cob(II)yrinic acid a,c-diamide adenosyltransferase</fullName>
    </alternativeName>
    <alternativeName>
        <fullName evidence="4">Cobinamide/cobalamin adenosyltransferase</fullName>
    </alternativeName>
</protein>
<evidence type="ECO:0000256" key="4">
    <source>
        <dbReference type="RuleBase" id="RU366026"/>
    </source>
</evidence>
<dbReference type="KEGG" id="slr:L21SP2_2065"/>
<organism evidence="6 7">
    <name type="scientific">Salinispira pacifica</name>
    <dbReference type="NCBI Taxonomy" id="1307761"/>
    <lineage>
        <taxon>Bacteria</taxon>
        <taxon>Pseudomonadati</taxon>
        <taxon>Spirochaetota</taxon>
        <taxon>Spirochaetia</taxon>
        <taxon>Spirochaetales</taxon>
        <taxon>Spirochaetaceae</taxon>
        <taxon>Salinispira</taxon>
    </lineage>
</organism>
<dbReference type="EMBL" id="CP006939">
    <property type="protein sequence ID" value="AHC15432.1"/>
    <property type="molecule type" value="Genomic_DNA"/>
</dbReference>
<comment type="similarity">
    <text evidence="4">Belongs to the Cob(I)alamin adenosyltransferase family.</text>
</comment>
<accession>V5WHX7</accession>
<keyword evidence="4" id="KW-0169">Cobalamin biosynthesis</keyword>
<dbReference type="RefSeq" id="WP_024268347.1">
    <property type="nucleotide sequence ID" value="NC_023035.1"/>
</dbReference>
<dbReference type="GO" id="GO:0009236">
    <property type="term" value="P:cobalamin biosynthetic process"/>
    <property type="evidence" value="ECO:0007669"/>
    <property type="project" value="UniProtKB-UniRule"/>
</dbReference>
<dbReference type="STRING" id="1307761.L21SP2_2065"/>
<dbReference type="Gene3D" id="1.20.1200.10">
    <property type="entry name" value="Cobalamin adenosyltransferase-like"/>
    <property type="match status" value="1"/>
</dbReference>
<dbReference type="Proteomes" id="UP000018680">
    <property type="component" value="Chromosome"/>
</dbReference>
<dbReference type="PANTHER" id="PTHR12213">
    <property type="entry name" value="CORRINOID ADENOSYLTRANSFERASE"/>
    <property type="match status" value="1"/>
</dbReference>
<evidence type="ECO:0000313" key="7">
    <source>
        <dbReference type="Proteomes" id="UP000018680"/>
    </source>
</evidence>
<dbReference type="InterPro" id="IPR016030">
    <property type="entry name" value="CblAdoTrfase-like"/>
</dbReference>
<dbReference type="eggNOG" id="COG2096">
    <property type="taxonomic scope" value="Bacteria"/>
</dbReference>
<dbReference type="GO" id="GO:0005524">
    <property type="term" value="F:ATP binding"/>
    <property type="evidence" value="ECO:0007669"/>
    <property type="project" value="UniProtKB-UniRule"/>
</dbReference>
<proteinExistence type="inferred from homology"/>
<comment type="pathway">
    <text evidence="4">Cofactor biosynthesis; adenosylcobalamin biosynthesis; adenosylcobalamin from cob(II)yrinate a,c-diamide: step 2/7.</text>
</comment>
<evidence type="ECO:0000313" key="6">
    <source>
        <dbReference type="EMBL" id="AHC15432.1"/>
    </source>
</evidence>
<dbReference type="SUPFAM" id="SSF89028">
    <property type="entry name" value="Cobalamin adenosyltransferase-like"/>
    <property type="match status" value="1"/>
</dbReference>
<gene>
    <name evidence="6" type="ORF">L21SP2_2065</name>
</gene>
<keyword evidence="1 4" id="KW-0808">Transferase</keyword>
<dbReference type="PANTHER" id="PTHR12213:SF0">
    <property type="entry name" value="CORRINOID ADENOSYLTRANSFERASE MMAB"/>
    <property type="match status" value="1"/>
</dbReference>
<dbReference type="UniPathway" id="UPA00148">
    <property type="reaction ID" value="UER00233"/>
</dbReference>
<reference evidence="6 7" key="1">
    <citation type="journal article" date="2015" name="Stand. Genomic Sci.">
        <title>Complete genome sequence and description of Salinispira pacifica gen. nov., sp. nov., a novel spirochaete isolated form a hypersaline microbial mat.</title>
        <authorList>
            <person name="Ben Hania W."/>
            <person name="Joseph M."/>
            <person name="Schumann P."/>
            <person name="Bunk B."/>
            <person name="Fiebig A."/>
            <person name="Sproer C."/>
            <person name="Klenk H.P."/>
            <person name="Fardeau M.L."/>
            <person name="Spring S."/>
        </authorList>
    </citation>
    <scope>NUCLEOTIDE SEQUENCE [LARGE SCALE GENOMIC DNA]</scope>
    <source>
        <strain evidence="6 7">L21-RPul-D2</strain>
    </source>
</reference>
<evidence type="ECO:0000259" key="5">
    <source>
        <dbReference type="Pfam" id="PF01923"/>
    </source>
</evidence>
<comment type="catalytic activity">
    <reaction evidence="4">
        <text>2 cob(II)yrinate a,c diamide + reduced [electron-transfer flavoprotein] + 2 ATP = 2 adenosylcob(III)yrinate a,c-diamide + 2 triphosphate + oxidized [electron-transfer flavoprotein] + 3 H(+)</text>
        <dbReference type="Rhea" id="RHEA:11528"/>
        <dbReference type="Rhea" id="RHEA-COMP:10685"/>
        <dbReference type="Rhea" id="RHEA-COMP:10686"/>
        <dbReference type="ChEBI" id="CHEBI:15378"/>
        <dbReference type="ChEBI" id="CHEBI:18036"/>
        <dbReference type="ChEBI" id="CHEBI:30616"/>
        <dbReference type="ChEBI" id="CHEBI:57692"/>
        <dbReference type="ChEBI" id="CHEBI:58307"/>
        <dbReference type="ChEBI" id="CHEBI:58503"/>
        <dbReference type="ChEBI" id="CHEBI:58537"/>
        <dbReference type="EC" id="2.5.1.17"/>
    </reaction>
</comment>
<sequence>MKISTGKGDAGQTGVGGGLRVDKDDVRVECLGEIDEFNSGIGLLRAWLGPEHRWQEDLQKVQTDMMEIMSHLATPGDMAKQNTRPHPEDGPRYLEMWSFELEKSLDEASDWFLLPGGNVASSQCHLVRTAVRRAERRLISLKKADPDCVLPYMLVYVNRLSDTLFLMARVLMQDEGVSEEKWKLFKPPAE</sequence>
<dbReference type="InterPro" id="IPR036451">
    <property type="entry name" value="CblAdoTrfase-like_sf"/>
</dbReference>
<dbReference type="Pfam" id="PF01923">
    <property type="entry name" value="Cob_adeno_trans"/>
    <property type="match status" value="1"/>
</dbReference>
<evidence type="ECO:0000256" key="2">
    <source>
        <dbReference type="ARBA" id="ARBA00022741"/>
    </source>
</evidence>
<keyword evidence="3 4" id="KW-0067">ATP-binding</keyword>
<comment type="catalytic activity">
    <reaction evidence="4">
        <text>2 cob(II)alamin + reduced [electron-transfer flavoprotein] + 2 ATP = 2 adenosylcob(III)alamin + 2 triphosphate + oxidized [electron-transfer flavoprotein] + 3 H(+)</text>
        <dbReference type="Rhea" id="RHEA:28671"/>
        <dbReference type="Rhea" id="RHEA-COMP:10685"/>
        <dbReference type="Rhea" id="RHEA-COMP:10686"/>
        <dbReference type="ChEBI" id="CHEBI:15378"/>
        <dbReference type="ChEBI" id="CHEBI:16304"/>
        <dbReference type="ChEBI" id="CHEBI:18036"/>
        <dbReference type="ChEBI" id="CHEBI:18408"/>
        <dbReference type="ChEBI" id="CHEBI:30616"/>
        <dbReference type="ChEBI" id="CHEBI:57692"/>
        <dbReference type="ChEBI" id="CHEBI:58307"/>
        <dbReference type="EC" id="2.5.1.17"/>
    </reaction>
</comment>
<dbReference type="EC" id="2.5.1.17" evidence="4"/>
<keyword evidence="2 4" id="KW-0547">Nucleotide-binding</keyword>
<dbReference type="GO" id="GO:0008817">
    <property type="term" value="F:corrinoid adenosyltransferase activity"/>
    <property type="evidence" value="ECO:0007669"/>
    <property type="project" value="UniProtKB-UniRule"/>
</dbReference>
<evidence type="ECO:0000256" key="3">
    <source>
        <dbReference type="ARBA" id="ARBA00022840"/>
    </source>
</evidence>
<feature type="domain" description="Cobalamin adenosyltransferase-like" evidence="5">
    <location>
        <begin position="3"/>
        <end position="170"/>
    </location>
</feature>
<dbReference type="NCBIfam" id="TIGR00636">
    <property type="entry name" value="PduO_Nterm"/>
    <property type="match status" value="1"/>
</dbReference>
<evidence type="ECO:0000256" key="1">
    <source>
        <dbReference type="ARBA" id="ARBA00022679"/>
    </source>
</evidence>
<dbReference type="AlphaFoldDB" id="V5WHX7"/>
<keyword evidence="7" id="KW-1185">Reference proteome</keyword>
<name>V5WHX7_9SPIO</name>
<dbReference type="HOGENOM" id="CLU_083486_0_1_12"/>
<dbReference type="InterPro" id="IPR029499">
    <property type="entry name" value="PduO-typ"/>
</dbReference>